<dbReference type="AlphaFoldDB" id="A0A7J7MPH2"/>
<evidence type="ECO:0008006" key="7">
    <source>
        <dbReference type="Google" id="ProtNLM"/>
    </source>
</evidence>
<keyword evidence="6" id="KW-1185">Reference proteome</keyword>
<dbReference type="Proteomes" id="UP000541444">
    <property type="component" value="Unassembled WGS sequence"/>
</dbReference>
<dbReference type="InterPro" id="IPR029063">
    <property type="entry name" value="SAM-dependent_MTases_sf"/>
</dbReference>
<reference evidence="5 6" key="1">
    <citation type="journal article" date="2020" name="IScience">
        <title>Genome Sequencing of the Endangered Kingdonia uniflora (Circaeasteraceae, Ranunculales) Reveals Potential Mechanisms of Evolutionary Specialization.</title>
        <authorList>
            <person name="Sun Y."/>
            <person name="Deng T."/>
            <person name="Zhang A."/>
            <person name="Moore M.J."/>
            <person name="Landis J.B."/>
            <person name="Lin N."/>
            <person name="Zhang H."/>
            <person name="Zhang X."/>
            <person name="Huang J."/>
            <person name="Zhang X."/>
            <person name="Sun H."/>
            <person name="Wang H."/>
        </authorList>
    </citation>
    <scope>NUCLEOTIDE SEQUENCE [LARGE SCALE GENOMIC DNA]</scope>
    <source>
        <strain evidence="5">TB1705</strain>
        <tissue evidence="5">Leaf</tissue>
    </source>
</reference>
<accession>A0A7J7MPH2</accession>
<dbReference type="OrthoDB" id="10251242at2759"/>
<evidence type="ECO:0000313" key="5">
    <source>
        <dbReference type="EMBL" id="KAF6156783.1"/>
    </source>
</evidence>
<evidence type="ECO:0000256" key="2">
    <source>
        <dbReference type="ARBA" id="ARBA00022679"/>
    </source>
</evidence>
<evidence type="ECO:0000313" key="6">
    <source>
        <dbReference type="Proteomes" id="UP000541444"/>
    </source>
</evidence>
<dbReference type="InterPro" id="IPR050362">
    <property type="entry name" value="Cation-dep_OMT"/>
</dbReference>
<gene>
    <name evidence="5" type="ORF">GIB67_033252</name>
</gene>
<evidence type="ECO:0000256" key="1">
    <source>
        <dbReference type="ARBA" id="ARBA00022603"/>
    </source>
</evidence>
<dbReference type="PROSITE" id="PS51682">
    <property type="entry name" value="SAM_OMT_I"/>
    <property type="match status" value="1"/>
</dbReference>
<dbReference type="SUPFAM" id="SSF53335">
    <property type="entry name" value="S-adenosyl-L-methionine-dependent methyltransferases"/>
    <property type="match status" value="1"/>
</dbReference>
<protein>
    <recommendedName>
        <fullName evidence="7">Caffeoyl-CoA O-methyltransferase</fullName>
    </recommendedName>
</protein>
<dbReference type="CDD" id="cd02440">
    <property type="entry name" value="AdoMet_MTases"/>
    <property type="match status" value="1"/>
</dbReference>
<dbReference type="EMBL" id="JACGCM010001301">
    <property type="protein sequence ID" value="KAF6156783.1"/>
    <property type="molecule type" value="Genomic_DNA"/>
</dbReference>
<dbReference type="InterPro" id="IPR002935">
    <property type="entry name" value="SAM_O-MeTrfase"/>
</dbReference>
<dbReference type="Gene3D" id="3.40.50.150">
    <property type="entry name" value="Vaccinia Virus protein VP39"/>
    <property type="match status" value="1"/>
</dbReference>
<name>A0A7J7MPH2_9MAGN</name>
<evidence type="ECO:0000256" key="3">
    <source>
        <dbReference type="ARBA" id="ARBA00022691"/>
    </source>
</evidence>
<sequence>MLEELSLGFPPIHLSNTNMSSNLLLFRSAIRPLISSIKLQHISIPTRVRASSHHLGRCVSSNAAAAAAAAAVIVSKDESYGNKQIISLTPQLYNYLLANVREPEILRKLREETATMQGSQMQVSPDQAQLLAMLVQILGAQRCIEVGVYTGYSSLAIALVLPETGCLVACERDGNSLGIAKKYYRQAGVSHKVDVRHALAVDTLKDLILNGEACSYDFAFVDAEKKMYSEYYELLLQLVRVGGVIVIDNVLWHGKVSDPLVNDPKTTSIRNFNRSIMEDKRVSISMVPIGDGMTICRKL</sequence>
<comment type="caution">
    <text evidence="5">The sequence shown here is derived from an EMBL/GenBank/DDBJ whole genome shotgun (WGS) entry which is preliminary data.</text>
</comment>
<comment type="similarity">
    <text evidence="4">Belongs to the class I-like SAM-binding methyltransferase superfamily. Cation-dependent O-methyltransferase family.</text>
</comment>
<dbReference type="PANTHER" id="PTHR10509:SF14">
    <property type="entry name" value="CAFFEOYL-COA O-METHYLTRANSFERASE 3-RELATED"/>
    <property type="match status" value="1"/>
</dbReference>
<dbReference type="PANTHER" id="PTHR10509">
    <property type="entry name" value="O-METHYLTRANSFERASE-RELATED"/>
    <property type="match status" value="1"/>
</dbReference>
<proteinExistence type="inferred from homology"/>
<keyword evidence="2" id="KW-0808">Transferase</keyword>
<dbReference type="GO" id="GO:0008171">
    <property type="term" value="F:O-methyltransferase activity"/>
    <property type="evidence" value="ECO:0007669"/>
    <property type="project" value="InterPro"/>
</dbReference>
<evidence type="ECO:0000256" key="4">
    <source>
        <dbReference type="ARBA" id="ARBA00023453"/>
    </source>
</evidence>
<dbReference type="GO" id="GO:0008757">
    <property type="term" value="F:S-adenosylmethionine-dependent methyltransferase activity"/>
    <property type="evidence" value="ECO:0007669"/>
    <property type="project" value="TreeGrafter"/>
</dbReference>
<dbReference type="GO" id="GO:0032259">
    <property type="term" value="P:methylation"/>
    <property type="evidence" value="ECO:0007669"/>
    <property type="project" value="UniProtKB-KW"/>
</dbReference>
<keyword evidence="1" id="KW-0489">Methyltransferase</keyword>
<keyword evidence="3" id="KW-0949">S-adenosyl-L-methionine</keyword>
<dbReference type="Pfam" id="PF01596">
    <property type="entry name" value="Methyltransf_3"/>
    <property type="match status" value="1"/>
</dbReference>
<organism evidence="5 6">
    <name type="scientific">Kingdonia uniflora</name>
    <dbReference type="NCBI Taxonomy" id="39325"/>
    <lineage>
        <taxon>Eukaryota</taxon>
        <taxon>Viridiplantae</taxon>
        <taxon>Streptophyta</taxon>
        <taxon>Embryophyta</taxon>
        <taxon>Tracheophyta</taxon>
        <taxon>Spermatophyta</taxon>
        <taxon>Magnoliopsida</taxon>
        <taxon>Ranunculales</taxon>
        <taxon>Circaeasteraceae</taxon>
        <taxon>Kingdonia</taxon>
    </lineage>
</organism>